<keyword evidence="2" id="KW-1185">Reference proteome</keyword>
<reference evidence="1 2" key="1">
    <citation type="submission" date="2019-10" db="EMBL/GenBank/DDBJ databases">
        <title>Genome sequence of Azospirillum melinis.</title>
        <authorList>
            <person name="Ambrosini A."/>
            <person name="Sant'Anna F.H."/>
            <person name="Cassan F.D."/>
            <person name="Souza E.M."/>
            <person name="Passaglia L.M.P."/>
        </authorList>
    </citation>
    <scope>NUCLEOTIDE SEQUENCE [LARGE SCALE GENOMIC DNA]</scope>
    <source>
        <strain evidence="1 2">TMCY0552</strain>
    </source>
</reference>
<evidence type="ECO:0000313" key="1">
    <source>
        <dbReference type="EMBL" id="NUB02500.1"/>
    </source>
</evidence>
<comment type="caution">
    <text evidence="1">The sequence shown here is derived from an EMBL/GenBank/DDBJ whole genome shotgun (WGS) entry which is preliminary data.</text>
</comment>
<sequence length="409" mass="47028">MSSNTPGGKGDLKQMALPLQFALFEIDEPDDAKRTTHFVGLYDVAPKWVFFASDVARSNGRKRSAGAVDAAEPDPAKPRFLRQVKREFVFNDKSYSLKILPARIERRVKEGATEVVEEIDMFPGEKEQVVEEVIRRLAAEKARLSTGDKDSIVFKFTLYEVMQELRRVKHTLSLPELKEALLVLRRSTIVIAEKGGKNALLDSSVFPQLWMRNQDVNAGGSPDENGRADVETAVQFNWMVENTIRSVEQQRISYEWLMRIANPFSRWLFKRVAFTLLQRHHQDRSSIEITAREIMRDSGMTEWARWSNMLRWISDIVDVLQKVGALAEIEREVIKVGKRHDDIIFRLRPSDLFLHQIAEAHRVSAWNRREIARAADAEQAPGSFVRVDSRELADTRRRRKAELVSISED</sequence>
<gene>
    <name evidence="1" type="ORF">GBZ48_24960</name>
</gene>
<evidence type="ECO:0000313" key="2">
    <source>
        <dbReference type="Proteomes" id="UP000605086"/>
    </source>
</evidence>
<dbReference type="Proteomes" id="UP000605086">
    <property type="component" value="Unassembled WGS sequence"/>
</dbReference>
<accession>A0ABX2KP68</accession>
<proteinExistence type="predicted"/>
<protein>
    <submittedName>
        <fullName evidence="1">Plasmid replication protein</fullName>
    </submittedName>
</protein>
<organism evidence="1 2">
    <name type="scientific">Azospirillum melinis</name>
    <dbReference type="NCBI Taxonomy" id="328839"/>
    <lineage>
        <taxon>Bacteria</taxon>
        <taxon>Pseudomonadati</taxon>
        <taxon>Pseudomonadota</taxon>
        <taxon>Alphaproteobacteria</taxon>
        <taxon>Rhodospirillales</taxon>
        <taxon>Azospirillaceae</taxon>
        <taxon>Azospirillum</taxon>
    </lineage>
</organism>
<dbReference type="EMBL" id="WHOS01000041">
    <property type="protein sequence ID" value="NUB02500.1"/>
    <property type="molecule type" value="Genomic_DNA"/>
</dbReference>
<dbReference type="RefSeq" id="WP_174473487.1">
    <property type="nucleotide sequence ID" value="NZ_JAGINN010000010.1"/>
</dbReference>
<name>A0ABX2KP68_9PROT</name>